<dbReference type="InterPro" id="IPR006683">
    <property type="entry name" value="Thioestr_dom"/>
</dbReference>
<dbReference type="EMBL" id="JASNQZ010000012">
    <property type="protein sequence ID" value="KAL0950333.1"/>
    <property type="molecule type" value="Genomic_DNA"/>
</dbReference>
<dbReference type="Proteomes" id="UP001556367">
    <property type="component" value="Unassembled WGS sequence"/>
</dbReference>
<evidence type="ECO:0000256" key="1">
    <source>
        <dbReference type="ARBA" id="ARBA00008324"/>
    </source>
</evidence>
<dbReference type="InterPro" id="IPR039298">
    <property type="entry name" value="ACOT13"/>
</dbReference>
<evidence type="ECO:0000313" key="4">
    <source>
        <dbReference type="EMBL" id="KAL0950333.1"/>
    </source>
</evidence>
<keyword evidence="2" id="KW-0378">Hydrolase</keyword>
<reference evidence="5" key="1">
    <citation type="submission" date="2024-06" db="EMBL/GenBank/DDBJ databases">
        <title>Multi-omics analyses provide insights into the biosynthesis of the anticancer antibiotic pleurotin in Hohenbuehelia grisea.</title>
        <authorList>
            <person name="Weaver J.A."/>
            <person name="Alberti F."/>
        </authorList>
    </citation>
    <scope>NUCLEOTIDE SEQUENCE [LARGE SCALE GENOMIC DNA]</scope>
    <source>
        <strain evidence="5">T-177</strain>
    </source>
</reference>
<accession>A0ABR3J4B6</accession>
<dbReference type="PANTHER" id="PTHR21660:SF1">
    <property type="entry name" value="ACYL-COENZYME A THIOESTERASE 13"/>
    <property type="match status" value="1"/>
</dbReference>
<evidence type="ECO:0000313" key="5">
    <source>
        <dbReference type="Proteomes" id="UP001556367"/>
    </source>
</evidence>
<feature type="domain" description="Thioesterase" evidence="3">
    <location>
        <begin position="93"/>
        <end position="173"/>
    </location>
</feature>
<organism evidence="4 5">
    <name type="scientific">Hohenbuehelia grisea</name>
    <dbReference type="NCBI Taxonomy" id="104357"/>
    <lineage>
        <taxon>Eukaryota</taxon>
        <taxon>Fungi</taxon>
        <taxon>Dikarya</taxon>
        <taxon>Basidiomycota</taxon>
        <taxon>Agaricomycotina</taxon>
        <taxon>Agaricomycetes</taxon>
        <taxon>Agaricomycetidae</taxon>
        <taxon>Agaricales</taxon>
        <taxon>Pleurotineae</taxon>
        <taxon>Pleurotaceae</taxon>
        <taxon>Hohenbuehelia</taxon>
    </lineage>
</organism>
<dbReference type="CDD" id="cd03443">
    <property type="entry name" value="PaaI_thioesterase"/>
    <property type="match status" value="1"/>
</dbReference>
<name>A0ABR3J4B6_9AGAR</name>
<sequence length="192" mass="20457">MAPASFQDVLDALEVPEEKVALITGNASTAAKEVTLKYLQVFTGDGNGFCSDLSERVKVAEVSILVNPEESSKREARVVCELMVEEEMLNQAGNLHGGCSVFLVDQCSTLPIAALMVETGAPTNDSGVSQSINTVFHAPAPLGTNLRIVTTSVITDSAMLCSRAQIWDADRHKLLVSGVHMKMIASAPRAKL</sequence>
<dbReference type="Pfam" id="PF03061">
    <property type="entry name" value="4HBT"/>
    <property type="match status" value="1"/>
</dbReference>
<evidence type="ECO:0000256" key="2">
    <source>
        <dbReference type="ARBA" id="ARBA00022801"/>
    </source>
</evidence>
<dbReference type="SUPFAM" id="SSF54637">
    <property type="entry name" value="Thioesterase/thiol ester dehydrase-isomerase"/>
    <property type="match status" value="1"/>
</dbReference>
<dbReference type="PANTHER" id="PTHR21660">
    <property type="entry name" value="THIOESTERASE SUPERFAMILY MEMBER-RELATED"/>
    <property type="match status" value="1"/>
</dbReference>
<evidence type="ECO:0000259" key="3">
    <source>
        <dbReference type="Pfam" id="PF03061"/>
    </source>
</evidence>
<dbReference type="InterPro" id="IPR029069">
    <property type="entry name" value="HotDog_dom_sf"/>
</dbReference>
<gene>
    <name evidence="4" type="ORF">HGRIS_010304</name>
</gene>
<protein>
    <recommendedName>
        <fullName evidence="3">Thioesterase domain-containing protein</fullName>
    </recommendedName>
</protein>
<keyword evidence="5" id="KW-1185">Reference proteome</keyword>
<comment type="similarity">
    <text evidence="1">Belongs to the thioesterase PaaI family.</text>
</comment>
<proteinExistence type="inferred from homology"/>
<dbReference type="Gene3D" id="3.10.129.10">
    <property type="entry name" value="Hotdog Thioesterase"/>
    <property type="match status" value="1"/>
</dbReference>
<comment type="caution">
    <text evidence="4">The sequence shown here is derived from an EMBL/GenBank/DDBJ whole genome shotgun (WGS) entry which is preliminary data.</text>
</comment>